<proteinExistence type="inferred from homology"/>
<dbReference type="GO" id="GO:0003723">
    <property type="term" value="F:RNA binding"/>
    <property type="evidence" value="ECO:0007669"/>
    <property type="project" value="InterPro"/>
</dbReference>
<evidence type="ECO:0000256" key="3">
    <source>
        <dbReference type="PROSITE-ProRule" id="PRU00708"/>
    </source>
</evidence>
<feature type="repeat" description="PPR" evidence="3">
    <location>
        <begin position="624"/>
        <end position="658"/>
    </location>
</feature>
<dbReference type="InterPro" id="IPR046849">
    <property type="entry name" value="E2_motif"/>
</dbReference>
<dbReference type="EMBL" id="JAVXUO010002982">
    <property type="protein sequence ID" value="KAK2967831.1"/>
    <property type="molecule type" value="Genomic_DNA"/>
</dbReference>
<sequence>MEVPVSVNIHPSLYPSNWNSTIKHHAKLRNDRAIISTYTQMEAMGILPDSTTLPLVLKACGRLKAIERGKKIHKDVSTRKDLIGDVRVRTAVVDFYCKCGFLEDARHVFDEMPERDVVSWNAMISGCVACCEYEKALLFFREMREESFEANSVTVVALLLACGELLDLRTGKEVHGYCLRNGLLYLDPHVGTALLGFYLRFDVRIACAVFETMGLRNAVSWNAMITGYLDVGKCKKALELFSQMLIDGIRCDNVTILLVIQACAEFGSPKLGMQVHQMAIKLDFCKDLYIVNSLVNMYSKTGSLRSSCDLFGSISTRDVALWNSMISAYVESGFIEDAMSLFAEMRFEGIKADERTIAIISRVCEDLPNGLLNCRSLHGYGIKSGLERNKHLGNALLSVYAAQSCVKDAKKVFHEIGDADVISWNTLILALAHSYESKGQACEIFGKMRESDPKPNSPTIISVLAPCAAEAFLNIGRSFHGYVIKHNLEIDPSLNSALTEMYMNCGDEATGRNLFERYGDKDLISWNSLISNYIRNDKAHEALLFFQQMISEMEPNPVTVINVLSSCTHLANLPQGLCLHAYTVRREFSMGFELSLANSLITMYARCGNMQYAEKIFKTLSRKNIVSWNAMISGYGMHGRGHDAMLAFSQMLEDGFKPNSITFISALSACSHCGLIEKGLQLFTSMVQEFYITPDLIHYACVADLLSRGGSLGEAMKFVELMPIAPDASVWRALLGGCRVYSETKLARRISEKLLELEPTNPGNYILLSNIYAAAGLWSEVNKLRAVLEEKGLKKPPGKSWIVIRGDIHCFKAGDKSHAQSDAIYAKLSSLMSSVKEGGYIPDLRWVLHDEEDEEKMKRLFSHSEKLAIAYGLINVSSGAPISITKNLRICGDCHEFSKHVSKLVQREIVLRDGSRFHRFVNGVCSCKDYW</sequence>
<dbReference type="Pfam" id="PF20430">
    <property type="entry name" value="Eplus_motif"/>
    <property type="match status" value="1"/>
</dbReference>
<feature type="repeat" description="PPR" evidence="3">
    <location>
        <begin position="85"/>
        <end position="115"/>
    </location>
</feature>
<accession>A0AA88U409</accession>
<dbReference type="Pfam" id="PF14432">
    <property type="entry name" value="DYW_deaminase"/>
    <property type="match status" value="1"/>
</dbReference>
<feature type="repeat" description="PPR" evidence="3">
    <location>
        <begin position="217"/>
        <end position="251"/>
    </location>
</feature>
<dbReference type="Pfam" id="PF01535">
    <property type="entry name" value="PPR"/>
    <property type="match status" value="1"/>
</dbReference>
<evidence type="ECO:0000259" key="4">
    <source>
        <dbReference type="Pfam" id="PF14432"/>
    </source>
</evidence>
<dbReference type="Proteomes" id="UP001187471">
    <property type="component" value="Unassembled WGS sequence"/>
</dbReference>
<keyword evidence="2" id="KW-0677">Repeat</keyword>
<dbReference type="GO" id="GO:0009451">
    <property type="term" value="P:RNA modification"/>
    <property type="evidence" value="ECO:0007669"/>
    <property type="project" value="InterPro"/>
</dbReference>
<dbReference type="Pfam" id="PF20431">
    <property type="entry name" value="E_motif"/>
    <property type="match status" value="1"/>
</dbReference>
<dbReference type="InterPro" id="IPR011990">
    <property type="entry name" value="TPR-like_helical_dom_sf"/>
</dbReference>
<comment type="similarity">
    <text evidence="1">Belongs to the PPR family. PCMP-H subfamily.</text>
</comment>
<feature type="repeat" description="PPR" evidence="3">
    <location>
        <begin position="522"/>
        <end position="552"/>
    </location>
</feature>
<feature type="repeat" description="PPR" evidence="3">
    <location>
        <begin position="318"/>
        <end position="352"/>
    </location>
</feature>
<comment type="caution">
    <text evidence="5">The sequence shown here is derived from an EMBL/GenBank/DDBJ whole genome shotgun (WGS) entry which is preliminary data.</text>
</comment>
<feature type="repeat" description="PPR" evidence="3">
    <location>
        <begin position="420"/>
        <end position="455"/>
    </location>
</feature>
<dbReference type="Pfam" id="PF13041">
    <property type="entry name" value="PPR_2"/>
    <property type="match status" value="4"/>
</dbReference>
<dbReference type="SUPFAM" id="SSF48452">
    <property type="entry name" value="TPR-like"/>
    <property type="match status" value="1"/>
</dbReference>
<dbReference type="Gene3D" id="1.25.40.10">
    <property type="entry name" value="Tetratricopeptide repeat domain"/>
    <property type="match status" value="6"/>
</dbReference>
<feature type="repeat" description="PPR" evidence="3">
    <location>
        <begin position="116"/>
        <end position="150"/>
    </location>
</feature>
<dbReference type="PANTHER" id="PTHR47926:SF482">
    <property type="entry name" value="PENTATRICOPEPTIDE REPEAT-CONTAINING PROTEIN CHLOROPLASTIC"/>
    <property type="match status" value="1"/>
</dbReference>
<organism evidence="5 6">
    <name type="scientific">Escallonia rubra</name>
    <dbReference type="NCBI Taxonomy" id="112253"/>
    <lineage>
        <taxon>Eukaryota</taxon>
        <taxon>Viridiplantae</taxon>
        <taxon>Streptophyta</taxon>
        <taxon>Embryophyta</taxon>
        <taxon>Tracheophyta</taxon>
        <taxon>Spermatophyta</taxon>
        <taxon>Magnoliopsida</taxon>
        <taxon>eudicotyledons</taxon>
        <taxon>Gunneridae</taxon>
        <taxon>Pentapetalae</taxon>
        <taxon>asterids</taxon>
        <taxon>campanulids</taxon>
        <taxon>Escalloniales</taxon>
        <taxon>Escalloniaceae</taxon>
        <taxon>Escallonia</taxon>
    </lineage>
</organism>
<feature type="domain" description="DYW" evidence="4">
    <location>
        <begin position="839"/>
        <end position="931"/>
    </location>
</feature>
<dbReference type="FunFam" id="1.25.40.10:FF:000366">
    <property type="entry name" value="Pentatricopeptide (PPR) repeat-containing protein"/>
    <property type="match status" value="1"/>
</dbReference>
<evidence type="ECO:0000313" key="5">
    <source>
        <dbReference type="EMBL" id="KAK2967831.1"/>
    </source>
</evidence>
<keyword evidence="6" id="KW-1185">Reference proteome</keyword>
<evidence type="ECO:0000256" key="1">
    <source>
        <dbReference type="ARBA" id="ARBA00006643"/>
    </source>
</evidence>
<protein>
    <recommendedName>
        <fullName evidence="4">DYW domain-containing protein</fullName>
    </recommendedName>
</protein>
<dbReference type="GO" id="GO:0008270">
    <property type="term" value="F:zinc ion binding"/>
    <property type="evidence" value="ECO:0007669"/>
    <property type="project" value="InterPro"/>
</dbReference>
<gene>
    <name evidence="5" type="ORF">RJ640_027725</name>
</gene>
<reference evidence="5" key="1">
    <citation type="submission" date="2022-12" db="EMBL/GenBank/DDBJ databases">
        <title>Draft genome assemblies for two species of Escallonia (Escalloniales).</title>
        <authorList>
            <person name="Chanderbali A."/>
            <person name="Dervinis C."/>
            <person name="Anghel I."/>
            <person name="Soltis D."/>
            <person name="Soltis P."/>
            <person name="Zapata F."/>
        </authorList>
    </citation>
    <scope>NUCLEOTIDE SEQUENCE</scope>
    <source>
        <strain evidence="5">UCBG92.1500</strain>
        <tissue evidence="5">Leaf</tissue>
    </source>
</reference>
<evidence type="ECO:0000256" key="2">
    <source>
        <dbReference type="ARBA" id="ARBA00022737"/>
    </source>
</evidence>
<dbReference type="PANTHER" id="PTHR47926">
    <property type="entry name" value="PENTATRICOPEPTIDE REPEAT-CONTAINING PROTEIN"/>
    <property type="match status" value="1"/>
</dbReference>
<name>A0AA88U409_9ASTE</name>
<dbReference type="PROSITE" id="PS51375">
    <property type="entry name" value="PPR"/>
    <property type="match status" value="7"/>
</dbReference>
<evidence type="ECO:0000313" key="6">
    <source>
        <dbReference type="Proteomes" id="UP001187471"/>
    </source>
</evidence>
<dbReference type="InterPro" id="IPR032867">
    <property type="entry name" value="DYW_dom"/>
</dbReference>
<dbReference type="InterPro" id="IPR046960">
    <property type="entry name" value="PPR_At4g14850-like_plant"/>
</dbReference>
<dbReference type="AlphaFoldDB" id="A0AA88U409"/>
<dbReference type="FunFam" id="1.25.40.10:FF:000144">
    <property type="entry name" value="Pentatricopeptide repeat-containing protein, mitochondrial"/>
    <property type="match status" value="1"/>
</dbReference>
<dbReference type="NCBIfam" id="TIGR00756">
    <property type="entry name" value="PPR"/>
    <property type="match status" value="6"/>
</dbReference>
<dbReference type="FunFam" id="1.25.40.10:FF:000344">
    <property type="entry name" value="Pentatricopeptide repeat-containing protein"/>
    <property type="match status" value="1"/>
</dbReference>
<dbReference type="InterPro" id="IPR002885">
    <property type="entry name" value="PPR_rpt"/>
</dbReference>
<dbReference type="InterPro" id="IPR046848">
    <property type="entry name" value="E_motif"/>
</dbReference>